<dbReference type="RefSeq" id="WP_124070799.1">
    <property type="nucleotide sequence ID" value="NZ_CBCRXF010000001.1"/>
</dbReference>
<gene>
    <name evidence="1" type="ORF">FILTAD_02172</name>
</gene>
<evidence type="ECO:0000313" key="1">
    <source>
        <dbReference type="EMBL" id="VDC29609.1"/>
    </source>
</evidence>
<reference evidence="1 2" key="1">
    <citation type="submission" date="2018-11" db="EMBL/GenBank/DDBJ databases">
        <authorList>
            <person name="Criscuolo A."/>
        </authorList>
    </citation>
    <scope>NUCLEOTIDE SEQUENCE [LARGE SCALE GENOMIC DNA]</scope>
    <source>
        <strain evidence="1">ATB-66</strain>
    </source>
</reference>
<name>A0A3P5X5W8_9BACL</name>
<evidence type="ECO:0000313" key="2">
    <source>
        <dbReference type="Proteomes" id="UP000270468"/>
    </source>
</evidence>
<sequence>MKQAASIIELQEFAQSVYSEDNTGIVFVNQANQVPEETLLSDEDTVGTNKLQVLTILVETEQGSIYYKYPFYGASELEELTLQLEDLYQLYPKKVIDAGNIATLIESGK</sequence>
<protein>
    <submittedName>
        <fullName evidence="1">Uncharacterized protein</fullName>
    </submittedName>
</protein>
<organism evidence="1 2">
    <name type="scientific">Filibacter tadaridae</name>
    <dbReference type="NCBI Taxonomy" id="2483811"/>
    <lineage>
        <taxon>Bacteria</taxon>
        <taxon>Bacillati</taxon>
        <taxon>Bacillota</taxon>
        <taxon>Bacilli</taxon>
        <taxon>Bacillales</taxon>
        <taxon>Caryophanaceae</taxon>
        <taxon>Filibacter</taxon>
    </lineage>
</organism>
<dbReference type="EMBL" id="UXAV01000042">
    <property type="protein sequence ID" value="VDC29609.1"/>
    <property type="molecule type" value="Genomic_DNA"/>
</dbReference>
<dbReference type="Proteomes" id="UP000270468">
    <property type="component" value="Unassembled WGS sequence"/>
</dbReference>
<accession>A0A3P5X5W8</accession>
<dbReference type="AlphaFoldDB" id="A0A3P5X5W8"/>
<keyword evidence="2" id="KW-1185">Reference proteome</keyword>
<proteinExistence type="predicted"/>